<keyword evidence="7" id="KW-1133">Transmembrane helix</keyword>
<feature type="binding site" description="axial binding residue" evidence="5">
    <location>
        <position position="455"/>
    </location>
    <ligand>
        <name>heme</name>
        <dbReference type="ChEBI" id="CHEBI:30413"/>
    </ligand>
    <ligandPart>
        <name>Fe</name>
        <dbReference type="ChEBI" id="CHEBI:18248"/>
    </ligandPart>
</feature>
<dbReference type="AlphaFoldDB" id="A0A8H5XWP7"/>
<keyword evidence="6" id="KW-0503">Monooxygenase</keyword>
<dbReference type="Pfam" id="PF00067">
    <property type="entry name" value="p450"/>
    <property type="match status" value="1"/>
</dbReference>
<evidence type="ECO:0000256" key="3">
    <source>
        <dbReference type="ARBA" id="ARBA00022723"/>
    </source>
</evidence>
<keyword evidence="2 5" id="KW-0349">Heme</keyword>
<dbReference type="PANTHER" id="PTHR24305">
    <property type="entry name" value="CYTOCHROME P450"/>
    <property type="match status" value="1"/>
</dbReference>
<reference evidence="8 9" key="1">
    <citation type="submission" date="2020-05" db="EMBL/GenBank/DDBJ databases">
        <title>Identification and distribution of gene clusters putatively required for synthesis of sphingolipid metabolism inhibitors in phylogenetically diverse species of the filamentous fungus Fusarium.</title>
        <authorList>
            <person name="Kim H.-S."/>
            <person name="Busman M."/>
            <person name="Brown D.W."/>
            <person name="Divon H."/>
            <person name="Uhlig S."/>
            <person name="Proctor R.H."/>
        </authorList>
    </citation>
    <scope>NUCLEOTIDE SEQUENCE [LARGE SCALE GENOMIC DNA]</scope>
    <source>
        <strain evidence="8 9">NRRL 66235</strain>
    </source>
</reference>
<dbReference type="OrthoDB" id="3945418at2759"/>
<dbReference type="SUPFAM" id="SSF48264">
    <property type="entry name" value="Cytochrome P450"/>
    <property type="match status" value="1"/>
</dbReference>
<keyword evidence="4 5" id="KW-0408">Iron</keyword>
<keyword evidence="7" id="KW-0472">Membrane</keyword>
<evidence type="ECO:0000313" key="8">
    <source>
        <dbReference type="EMBL" id="KAF5701364.1"/>
    </source>
</evidence>
<dbReference type="GO" id="GO:0004497">
    <property type="term" value="F:monooxygenase activity"/>
    <property type="evidence" value="ECO:0007669"/>
    <property type="project" value="UniProtKB-KW"/>
</dbReference>
<comment type="similarity">
    <text evidence="6">Belongs to the cytochrome P450 family.</text>
</comment>
<dbReference type="InterPro" id="IPR001128">
    <property type="entry name" value="Cyt_P450"/>
</dbReference>
<sequence>MEQSLAGALAHAQEFLRLQDQNNIIIGFVVVSAAAVYFLYAAVDRFYKLHLHPLAKFPGPKKACLSQKWLLRVSEQGNPEHVFEKLHEKYNSRAIRIGPNELHIDDVKLYKDIYNQTSTYVKHDAFYAGFNTPHSVFAEHVPSLHKERRRRLNPFFSRRAMTQLEGLLKDKIQELGRRLDTQKGPYNIFNAIRCTTVDIISHYSLGKPLGQLEKSDQGFNGEFLQTFDLLSNVLWKFMYKPTFRSIITSIPPRIAKAASKETRFMLALYDACYSAAIDFKKSPPQSSYGTILSSLVDLGEKEMGAEAVDLLVAGSDTTAYTLAVGITQIGKNSRVKDRLVKALDARAINAESLPSLLELEQTEYLNATVREAVRFAMATPGRLPRTVPSNAPPLVVDGQVIPPGSVIGMSAYTMNFSKELWGEDARAFNPDRWLGAGGKALDANMCSFSKGLRTCIGQNLAYAEMHYILAYLFRKYDVDLVDKEAEMEVFDRFTSYVNSHAVMVHLGRREAQ</sequence>
<dbReference type="PRINTS" id="PR00385">
    <property type="entry name" value="P450"/>
</dbReference>
<dbReference type="InterPro" id="IPR017972">
    <property type="entry name" value="Cyt_P450_CS"/>
</dbReference>
<dbReference type="Gene3D" id="1.10.630.10">
    <property type="entry name" value="Cytochrome P450"/>
    <property type="match status" value="1"/>
</dbReference>
<dbReference type="PRINTS" id="PR00463">
    <property type="entry name" value="EP450I"/>
</dbReference>
<evidence type="ECO:0000256" key="2">
    <source>
        <dbReference type="ARBA" id="ARBA00022617"/>
    </source>
</evidence>
<dbReference type="PROSITE" id="PS00086">
    <property type="entry name" value="CYTOCHROME_P450"/>
    <property type="match status" value="1"/>
</dbReference>
<keyword evidence="3 5" id="KW-0479">Metal-binding</keyword>
<evidence type="ECO:0000256" key="4">
    <source>
        <dbReference type="ARBA" id="ARBA00023004"/>
    </source>
</evidence>
<dbReference type="PANTHER" id="PTHR24305:SF234">
    <property type="entry name" value="CYTOCHROME P450"/>
    <property type="match status" value="1"/>
</dbReference>
<keyword evidence="9" id="KW-1185">Reference proteome</keyword>
<name>A0A8H5XWP7_9HYPO</name>
<dbReference type="GO" id="GO:0005506">
    <property type="term" value="F:iron ion binding"/>
    <property type="evidence" value="ECO:0007669"/>
    <property type="project" value="InterPro"/>
</dbReference>
<dbReference type="GO" id="GO:0020037">
    <property type="term" value="F:heme binding"/>
    <property type="evidence" value="ECO:0007669"/>
    <property type="project" value="InterPro"/>
</dbReference>
<keyword evidence="6" id="KW-0560">Oxidoreductase</keyword>
<comment type="caution">
    <text evidence="8">The sequence shown here is derived from an EMBL/GenBank/DDBJ whole genome shotgun (WGS) entry which is preliminary data.</text>
</comment>
<dbReference type="EMBL" id="JAAOAN010000684">
    <property type="protein sequence ID" value="KAF5701364.1"/>
    <property type="molecule type" value="Genomic_DNA"/>
</dbReference>
<evidence type="ECO:0000256" key="6">
    <source>
        <dbReference type="RuleBase" id="RU000461"/>
    </source>
</evidence>
<dbReference type="InterPro" id="IPR002401">
    <property type="entry name" value="Cyt_P450_E_grp-I"/>
</dbReference>
<protein>
    <submittedName>
        <fullName evidence="8">Trichodiene oxygenase cytochrome P450</fullName>
    </submittedName>
</protein>
<dbReference type="Proteomes" id="UP000544331">
    <property type="component" value="Unassembled WGS sequence"/>
</dbReference>
<gene>
    <name evidence="8" type="ORF">FMUND_13916</name>
</gene>
<dbReference type="GO" id="GO:0016705">
    <property type="term" value="F:oxidoreductase activity, acting on paired donors, with incorporation or reduction of molecular oxygen"/>
    <property type="evidence" value="ECO:0007669"/>
    <property type="project" value="InterPro"/>
</dbReference>
<evidence type="ECO:0000256" key="7">
    <source>
        <dbReference type="SAM" id="Phobius"/>
    </source>
</evidence>
<dbReference type="InterPro" id="IPR050121">
    <property type="entry name" value="Cytochrome_P450_monoxygenase"/>
</dbReference>
<evidence type="ECO:0000256" key="5">
    <source>
        <dbReference type="PIRSR" id="PIRSR602401-1"/>
    </source>
</evidence>
<keyword evidence="7" id="KW-0812">Transmembrane</keyword>
<feature type="transmembrane region" description="Helical" evidence="7">
    <location>
        <begin position="24"/>
        <end position="43"/>
    </location>
</feature>
<organism evidence="8 9">
    <name type="scientific">Fusarium mundagurra</name>
    <dbReference type="NCBI Taxonomy" id="1567541"/>
    <lineage>
        <taxon>Eukaryota</taxon>
        <taxon>Fungi</taxon>
        <taxon>Dikarya</taxon>
        <taxon>Ascomycota</taxon>
        <taxon>Pezizomycotina</taxon>
        <taxon>Sordariomycetes</taxon>
        <taxon>Hypocreomycetidae</taxon>
        <taxon>Hypocreales</taxon>
        <taxon>Nectriaceae</taxon>
        <taxon>Fusarium</taxon>
        <taxon>Fusarium fujikuroi species complex</taxon>
    </lineage>
</organism>
<proteinExistence type="inferred from homology"/>
<comment type="cofactor">
    <cofactor evidence="1 5">
        <name>heme</name>
        <dbReference type="ChEBI" id="CHEBI:30413"/>
    </cofactor>
</comment>
<dbReference type="CDD" id="cd11062">
    <property type="entry name" value="CYP58-like"/>
    <property type="match status" value="1"/>
</dbReference>
<evidence type="ECO:0000313" key="9">
    <source>
        <dbReference type="Proteomes" id="UP000544331"/>
    </source>
</evidence>
<dbReference type="InterPro" id="IPR036396">
    <property type="entry name" value="Cyt_P450_sf"/>
</dbReference>
<accession>A0A8H5XWP7</accession>
<evidence type="ECO:0000256" key="1">
    <source>
        <dbReference type="ARBA" id="ARBA00001971"/>
    </source>
</evidence>